<reference evidence="2 3" key="1">
    <citation type="submission" date="2019-01" db="EMBL/GenBank/DDBJ databases">
        <title>Nuclear Genome Assembly of the Microalgal Biofuel strain Nannochloropsis salina CCMP1776.</title>
        <authorList>
            <person name="Hovde B."/>
        </authorList>
    </citation>
    <scope>NUCLEOTIDE SEQUENCE [LARGE SCALE GENOMIC DNA]</scope>
    <source>
        <strain evidence="2 3">CCMP1776</strain>
    </source>
</reference>
<dbReference type="InterPro" id="IPR036188">
    <property type="entry name" value="FAD/NAD-bd_sf"/>
</dbReference>
<dbReference type="GO" id="GO:0016491">
    <property type="term" value="F:oxidoreductase activity"/>
    <property type="evidence" value="ECO:0007669"/>
    <property type="project" value="InterPro"/>
</dbReference>
<comment type="caution">
    <text evidence="2">The sequence shown here is derived from an EMBL/GenBank/DDBJ whole genome shotgun (WGS) entry which is preliminary data.</text>
</comment>
<accession>A0A4D9D8U1</accession>
<sequence length="582" mass="63086">MHRRNFLPPQLLSGLLIASLPGAIFFTVPHRPSIRQALPCSAVLPMAISRHQSSLFATTTAPSKLKDTLIEEHDVVVIGSGIGGLSCASLCSATYGLDVAVVESHYHCGGAAHAFEIDGFIFDSGPSLFSGLSQDASPNPLLHVFQAIDEKVDWLTYNTWGVCLPYGNFAATIGPEPFRDILKTYGGKDAQEQWERFMALINPLSEAAMALPPSVLRNDPGVLLTMARFWQAVATTIPKGPQLQQPFSTVLAEAGVTDPFIRDWLSLLCFLLQGMTEEGTMTAVMAYMLADWYRPNVLLDYPRGGTGAVIDALVRGVTKTGGKVYTSAHVEEILIEGGRAVGVRLRSGKILRARRGVVSNASVWNTARLLPAGLLPEYQEQVGRVSQTESFLHLHLGIAAEGLPGDLQCHYAVVDDFSQPINSPGNVVIISIPSLLDPSLAPTGSHTIHAYTAGNEPFALWEGLDRQGPDYKRLKEERSEILWRAIEKVIPDVRARIKLSLAGTPLTHARFLRRDRGTYGPAIRAGKDSYPSANPLPGLHLCGDSVFPGIGMPAVAASGNIAANNLVSVRQHWKMLDKLRLE</sequence>
<protein>
    <recommendedName>
        <fullName evidence="1">Amine oxidase domain-containing protein</fullName>
    </recommendedName>
</protein>
<keyword evidence="3" id="KW-1185">Reference proteome</keyword>
<dbReference type="Gene3D" id="3.50.50.60">
    <property type="entry name" value="FAD/NAD(P)-binding domain"/>
    <property type="match status" value="2"/>
</dbReference>
<evidence type="ECO:0000259" key="1">
    <source>
        <dbReference type="Pfam" id="PF01593"/>
    </source>
</evidence>
<gene>
    <name evidence="2" type="ORF">NSK_001885</name>
</gene>
<dbReference type="AlphaFoldDB" id="A0A4D9D8U1"/>
<name>A0A4D9D8U1_9STRA</name>
<dbReference type="InterPro" id="IPR002937">
    <property type="entry name" value="Amino_oxidase"/>
</dbReference>
<dbReference type="Pfam" id="PF01593">
    <property type="entry name" value="Amino_oxidase"/>
    <property type="match status" value="1"/>
</dbReference>
<dbReference type="SUPFAM" id="SSF51905">
    <property type="entry name" value="FAD/NAD(P)-binding domain"/>
    <property type="match status" value="1"/>
</dbReference>
<evidence type="ECO:0000313" key="2">
    <source>
        <dbReference type="EMBL" id="TFJ86797.1"/>
    </source>
</evidence>
<dbReference type="PANTHER" id="PTHR46313">
    <property type="match status" value="1"/>
</dbReference>
<proteinExistence type="predicted"/>
<dbReference type="InterPro" id="IPR045892">
    <property type="entry name" value="CrtISO-like"/>
</dbReference>
<organism evidence="2 3">
    <name type="scientific">Nannochloropsis salina CCMP1776</name>
    <dbReference type="NCBI Taxonomy" id="1027361"/>
    <lineage>
        <taxon>Eukaryota</taxon>
        <taxon>Sar</taxon>
        <taxon>Stramenopiles</taxon>
        <taxon>Ochrophyta</taxon>
        <taxon>Eustigmatophyceae</taxon>
        <taxon>Eustigmatales</taxon>
        <taxon>Monodopsidaceae</taxon>
        <taxon>Microchloropsis</taxon>
        <taxon>Microchloropsis salina</taxon>
    </lineage>
</organism>
<dbReference type="OrthoDB" id="7777654at2759"/>
<feature type="domain" description="Amine oxidase" evidence="1">
    <location>
        <begin position="82"/>
        <end position="566"/>
    </location>
</feature>
<dbReference type="GO" id="GO:0016116">
    <property type="term" value="P:carotenoid metabolic process"/>
    <property type="evidence" value="ECO:0007669"/>
    <property type="project" value="InterPro"/>
</dbReference>
<dbReference type="EMBL" id="SDOX01000007">
    <property type="protein sequence ID" value="TFJ86797.1"/>
    <property type="molecule type" value="Genomic_DNA"/>
</dbReference>
<dbReference type="PANTHER" id="PTHR46313:SF3">
    <property type="entry name" value="PROLYCOPENE ISOMERASE, CHLOROPLASTIC"/>
    <property type="match status" value="1"/>
</dbReference>
<dbReference type="Proteomes" id="UP000355283">
    <property type="component" value="Unassembled WGS sequence"/>
</dbReference>
<evidence type="ECO:0000313" key="3">
    <source>
        <dbReference type="Proteomes" id="UP000355283"/>
    </source>
</evidence>